<protein>
    <submittedName>
        <fullName evidence="2">Pimeloyl-ACP methyl ester carboxylesterase</fullName>
    </submittedName>
</protein>
<evidence type="ECO:0000259" key="1">
    <source>
        <dbReference type="Pfam" id="PF00561"/>
    </source>
</evidence>
<dbReference type="Proteomes" id="UP000656548">
    <property type="component" value="Unassembled WGS sequence"/>
</dbReference>
<dbReference type="InterPro" id="IPR050228">
    <property type="entry name" value="Carboxylesterase_BioH"/>
</dbReference>
<dbReference type="PANTHER" id="PTHR43194">
    <property type="entry name" value="HYDROLASE ALPHA/BETA FOLD FAMILY"/>
    <property type="match status" value="1"/>
</dbReference>
<dbReference type="PANTHER" id="PTHR43194:SF2">
    <property type="entry name" value="PEROXISOMAL MEMBRANE PROTEIN LPX1"/>
    <property type="match status" value="1"/>
</dbReference>
<dbReference type="SUPFAM" id="SSF53474">
    <property type="entry name" value="alpha/beta-Hydrolases"/>
    <property type="match status" value="1"/>
</dbReference>
<dbReference type="InterPro" id="IPR000073">
    <property type="entry name" value="AB_hydrolase_1"/>
</dbReference>
<keyword evidence="3" id="KW-1185">Reference proteome</keyword>
<feature type="domain" description="AB hydrolase-1" evidence="1">
    <location>
        <begin position="36"/>
        <end position="273"/>
    </location>
</feature>
<dbReference type="Gene3D" id="3.40.50.1820">
    <property type="entry name" value="alpha/beta hydrolase"/>
    <property type="match status" value="1"/>
</dbReference>
<sequence>MTNWAGSGWRDPRLGAVKEAELPSGTVRYHESGTGPTLVFVHGYLVNANLWRALVPLLSPAFRCVTPDWPLGAHLTPMRRDADLTPPGMAAVIAQFLDALDLTDVTLIGNDSGGAYSQIAATTYPDRIARLVLNSCETPECSWPPEPGGFGILKATAAHPATYRALYQALRIRRTWRWRNTYGWLAKYPVDARAMESYIGPVLTDPAIRHDGRKAIGSVSARYSREAAANLAAGFGKPILLAWAAEDRVFPLANAQRFAERLDAPLKTIPDSYAYTAEDQPAKTAAVITEWARQLL</sequence>
<dbReference type="InterPro" id="IPR029058">
    <property type="entry name" value="AB_hydrolase_fold"/>
</dbReference>
<dbReference type="EMBL" id="JADBEJ010000005">
    <property type="protein sequence ID" value="MBE1577474.1"/>
    <property type="molecule type" value="Genomic_DNA"/>
</dbReference>
<evidence type="ECO:0000313" key="3">
    <source>
        <dbReference type="Proteomes" id="UP000656548"/>
    </source>
</evidence>
<organism evidence="2 3">
    <name type="scientific">Amycolatopsis roodepoortensis</name>
    <dbReference type="NCBI Taxonomy" id="700274"/>
    <lineage>
        <taxon>Bacteria</taxon>
        <taxon>Bacillati</taxon>
        <taxon>Actinomycetota</taxon>
        <taxon>Actinomycetes</taxon>
        <taxon>Pseudonocardiales</taxon>
        <taxon>Pseudonocardiaceae</taxon>
        <taxon>Amycolatopsis</taxon>
    </lineage>
</organism>
<dbReference type="RefSeq" id="WP_192744638.1">
    <property type="nucleotide sequence ID" value="NZ_JADBEJ010000005.1"/>
</dbReference>
<name>A0ABR9L9V8_9PSEU</name>
<reference evidence="2 3" key="1">
    <citation type="submission" date="2020-10" db="EMBL/GenBank/DDBJ databases">
        <title>Sequencing the genomes of 1000 actinobacteria strains.</title>
        <authorList>
            <person name="Klenk H.-P."/>
        </authorList>
    </citation>
    <scope>NUCLEOTIDE SEQUENCE [LARGE SCALE GENOMIC DNA]</scope>
    <source>
        <strain evidence="2 3">DSM 46661</strain>
    </source>
</reference>
<accession>A0ABR9L9V8</accession>
<dbReference type="Pfam" id="PF00561">
    <property type="entry name" value="Abhydrolase_1"/>
    <property type="match status" value="1"/>
</dbReference>
<gene>
    <name evidence="2" type="ORF">H4W30_004534</name>
</gene>
<evidence type="ECO:0000313" key="2">
    <source>
        <dbReference type="EMBL" id="MBE1577474.1"/>
    </source>
</evidence>
<proteinExistence type="predicted"/>
<comment type="caution">
    <text evidence="2">The sequence shown here is derived from an EMBL/GenBank/DDBJ whole genome shotgun (WGS) entry which is preliminary data.</text>
</comment>